<dbReference type="InterPro" id="IPR050114">
    <property type="entry name" value="UPF0173_UPF0282_UlaG_hydrolase"/>
</dbReference>
<dbReference type="Pfam" id="PF13483">
    <property type="entry name" value="Lactamase_B_3"/>
    <property type="match status" value="1"/>
</dbReference>
<evidence type="ECO:0000259" key="1">
    <source>
        <dbReference type="SMART" id="SM00849"/>
    </source>
</evidence>
<dbReference type="SMART" id="SM00849">
    <property type="entry name" value="Lactamase_B"/>
    <property type="match status" value="1"/>
</dbReference>
<protein>
    <submittedName>
        <fullName evidence="2">Metal-dependent hydrolase</fullName>
    </submittedName>
</protein>
<proteinExistence type="predicted"/>
<evidence type="ECO:0000313" key="3">
    <source>
        <dbReference type="Proteomes" id="UP001162741"/>
    </source>
</evidence>
<dbReference type="GO" id="GO:0016787">
    <property type="term" value="F:hydrolase activity"/>
    <property type="evidence" value="ECO:0007669"/>
    <property type="project" value="UniProtKB-KW"/>
</dbReference>
<keyword evidence="3" id="KW-1185">Reference proteome</keyword>
<dbReference type="SUPFAM" id="SSF56281">
    <property type="entry name" value="Metallo-hydrolase/oxidoreductase"/>
    <property type="match status" value="1"/>
</dbReference>
<dbReference type="PANTHER" id="PTHR43546">
    <property type="entry name" value="UPF0173 METAL-DEPENDENT HYDROLASE MJ1163-RELATED"/>
    <property type="match status" value="1"/>
</dbReference>
<dbReference type="InterPro" id="IPR036866">
    <property type="entry name" value="RibonucZ/Hydroxyglut_hydro"/>
</dbReference>
<dbReference type="RefSeq" id="WP_264283024.1">
    <property type="nucleotide sequence ID" value="NZ_CP107006.1"/>
</dbReference>
<sequence length="226" mass="24917">MKVTYYGHSCFAVNVGGKDVLFDPFITPNDLAKHINVADVKADYIFVSHAHFDHMNDGINIALRTGAKVVANWEIYNWFGKNGITNAQPMNPGGKWEFDFGKVKCVPAHHSSSFPDGSYGGVASGFVFHTAEGSFYYTGDAALSLEMQLIKRLGKLDFLVAPIGDLLTMGPDDAIELAKWLEVKEVLGVHYDTFGFIQINHEEVKKQFADAGLNLRLLPIGATENF</sequence>
<keyword evidence="2" id="KW-0378">Hydrolase</keyword>
<feature type="domain" description="Metallo-beta-lactamase" evidence="1">
    <location>
        <begin position="7"/>
        <end position="190"/>
    </location>
</feature>
<dbReference type="PANTHER" id="PTHR43546:SF3">
    <property type="entry name" value="UPF0173 METAL-DEPENDENT HYDROLASE MJ1163"/>
    <property type="match status" value="1"/>
</dbReference>
<name>A0ABY6J6F9_9BACT</name>
<dbReference type="InterPro" id="IPR001279">
    <property type="entry name" value="Metallo-B-lactamas"/>
</dbReference>
<dbReference type="EMBL" id="CP107006">
    <property type="protein sequence ID" value="UYQ95256.1"/>
    <property type="molecule type" value="Genomic_DNA"/>
</dbReference>
<evidence type="ECO:0000313" key="2">
    <source>
        <dbReference type="EMBL" id="UYQ95256.1"/>
    </source>
</evidence>
<reference evidence="2" key="1">
    <citation type="submission" date="2022-10" db="EMBL/GenBank/DDBJ databases">
        <title>Chitinophaga sp. nov., isolated from soil.</title>
        <authorList>
            <person name="Jeon C.O."/>
        </authorList>
    </citation>
    <scope>NUCLEOTIDE SEQUENCE</scope>
    <source>
        <strain evidence="2">R8</strain>
    </source>
</reference>
<dbReference type="Proteomes" id="UP001162741">
    <property type="component" value="Chromosome"/>
</dbReference>
<organism evidence="2 3">
    <name type="scientific">Chitinophaga horti</name>
    <dbReference type="NCBI Taxonomy" id="2920382"/>
    <lineage>
        <taxon>Bacteria</taxon>
        <taxon>Pseudomonadati</taxon>
        <taxon>Bacteroidota</taxon>
        <taxon>Chitinophagia</taxon>
        <taxon>Chitinophagales</taxon>
        <taxon>Chitinophagaceae</taxon>
        <taxon>Chitinophaga</taxon>
    </lineage>
</organism>
<gene>
    <name evidence="2" type="ORF">MKQ68_09120</name>
</gene>
<accession>A0ABY6J6F9</accession>
<dbReference type="NCBIfam" id="NF001911">
    <property type="entry name" value="PRK00685.1"/>
    <property type="match status" value="1"/>
</dbReference>
<dbReference type="Gene3D" id="3.60.15.10">
    <property type="entry name" value="Ribonuclease Z/Hydroxyacylglutathione hydrolase-like"/>
    <property type="match status" value="1"/>
</dbReference>